<name>A0A0L0P1N6_CANAR</name>
<keyword evidence="13" id="KW-0233">DNA recombination</keyword>
<dbReference type="VEuPathDB" id="FungiDB:CJI96_0003195"/>
<proteinExistence type="inferred from homology"/>
<keyword evidence="9" id="KW-0547">Nucleotide-binding</keyword>
<dbReference type="VEuPathDB" id="FungiDB:CJI97_000922"/>
<dbReference type="Pfam" id="PF04675">
    <property type="entry name" value="DNA_ligase_A_N"/>
    <property type="match status" value="1"/>
</dbReference>
<dbReference type="VEuPathDB" id="FungiDB:B9J08_000904"/>
<evidence type="ECO:0000313" key="22">
    <source>
        <dbReference type="EMBL" id="KNE00308.1"/>
    </source>
</evidence>
<dbReference type="InterPro" id="IPR012310">
    <property type="entry name" value="DNA_ligase_ATP-dep_cent"/>
</dbReference>
<dbReference type="InterPro" id="IPR044125">
    <property type="entry name" value="Adenylation_DNA_ligase_IV"/>
</dbReference>
<evidence type="ECO:0000256" key="12">
    <source>
        <dbReference type="ARBA" id="ARBA00022842"/>
    </source>
</evidence>
<evidence type="ECO:0000256" key="17">
    <source>
        <dbReference type="ARBA" id="ARBA00031942"/>
    </source>
</evidence>
<dbReference type="InterPro" id="IPR001357">
    <property type="entry name" value="BRCT_dom"/>
</dbReference>
<evidence type="ECO:0000256" key="16">
    <source>
        <dbReference type="ARBA" id="ARBA00030676"/>
    </source>
</evidence>
<evidence type="ECO:0000313" key="23">
    <source>
        <dbReference type="Proteomes" id="UP000037122"/>
    </source>
</evidence>
<dbReference type="Gene3D" id="2.40.50.140">
    <property type="entry name" value="Nucleic acid-binding proteins"/>
    <property type="match status" value="1"/>
</dbReference>
<dbReference type="VEuPathDB" id="FungiDB:QG37_02858"/>
<dbReference type="EMBL" id="LGST01000019">
    <property type="protein sequence ID" value="KNE00308.1"/>
    <property type="molecule type" value="Genomic_DNA"/>
</dbReference>
<dbReference type="AlphaFoldDB" id="A0A0L0P1N6"/>
<keyword evidence="12" id="KW-0460">Magnesium</keyword>
<keyword evidence="11" id="KW-0067">ATP-binding</keyword>
<keyword evidence="7" id="KW-0479">Metal-binding</keyword>
<dbReference type="PROSITE" id="PS50160">
    <property type="entry name" value="DNA_LIGASE_A3"/>
    <property type="match status" value="1"/>
</dbReference>
<keyword evidence="14" id="KW-0234">DNA repair</keyword>
<evidence type="ECO:0000256" key="2">
    <source>
        <dbReference type="ARBA" id="ARBA00004123"/>
    </source>
</evidence>
<dbReference type="SUPFAM" id="SSF56091">
    <property type="entry name" value="DNA ligase/mRNA capping enzyme, catalytic domain"/>
    <property type="match status" value="1"/>
</dbReference>
<dbReference type="Gene3D" id="3.40.50.10190">
    <property type="entry name" value="BRCT domain"/>
    <property type="match status" value="1"/>
</dbReference>
<comment type="cofactor">
    <cofactor evidence="1">
        <name>Mg(2+)</name>
        <dbReference type="ChEBI" id="CHEBI:18420"/>
    </cofactor>
</comment>
<dbReference type="VEuPathDB" id="FungiDB:CJJ07_003867"/>
<dbReference type="GO" id="GO:0005524">
    <property type="term" value="F:ATP binding"/>
    <property type="evidence" value="ECO:0007669"/>
    <property type="project" value="UniProtKB-KW"/>
</dbReference>
<dbReference type="VEuPathDB" id="FungiDB:CJJ09_002863"/>
<evidence type="ECO:0000256" key="15">
    <source>
        <dbReference type="ARBA" id="ARBA00023242"/>
    </source>
</evidence>
<organism evidence="22 23">
    <name type="scientific">Candidozyma auris</name>
    <name type="common">Yeast</name>
    <name type="synonym">Candida auris</name>
    <dbReference type="NCBI Taxonomy" id="498019"/>
    <lineage>
        <taxon>Eukaryota</taxon>
        <taxon>Fungi</taxon>
        <taxon>Dikarya</taxon>
        <taxon>Ascomycota</taxon>
        <taxon>Saccharomycotina</taxon>
        <taxon>Pichiomycetes</taxon>
        <taxon>Metschnikowiaceae</taxon>
        <taxon>Candidozyma</taxon>
    </lineage>
</organism>
<dbReference type="InterPro" id="IPR036599">
    <property type="entry name" value="DNA_ligase_N_sf"/>
</dbReference>
<dbReference type="GO" id="GO:0006297">
    <property type="term" value="P:nucleotide-excision repair, DNA gap filling"/>
    <property type="evidence" value="ECO:0007669"/>
    <property type="project" value="TreeGrafter"/>
</dbReference>
<dbReference type="SUPFAM" id="SSF52113">
    <property type="entry name" value="BRCT domain"/>
    <property type="match status" value="1"/>
</dbReference>
<dbReference type="GO" id="GO:0006310">
    <property type="term" value="P:DNA recombination"/>
    <property type="evidence" value="ECO:0007669"/>
    <property type="project" value="UniProtKB-KW"/>
</dbReference>
<dbReference type="GO" id="GO:0006303">
    <property type="term" value="P:double-strand break repair via nonhomologous end joining"/>
    <property type="evidence" value="ECO:0007669"/>
    <property type="project" value="TreeGrafter"/>
</dbReference>
<dbReference type="PANTHER" id="PTHR45997:SF1">
    <property type="entry name" value="DNA LIGASE 4"/>
    <property type="match status" value="1"/>
</dbReference>
<dbReference type="InterPro" id="IPR000977">
    <property type="entry name" value="DNA_ligase_ATP-dep"/>
</dbReference>
<dbReference type="InterPro" id="IPR012308">
    <property type="entry name" value="DNA_ligase_ATP-dep_N"/>
</dbReference>
<reference evidence="23" key="1">
    <citation type="journal article" date="2015" name="BMC Genomics">
        <title>Draft genome of a commonly misdiagnosed multidrug resistant pathogen Candida auris.</title>
        <authorList>
            <person name="Chatterjee S."/>
            <person name="Alampalli S.V."/>
            <person name="Nageshan R.K."/>
            <person name="Chettiar S.T."/>
            <person name="Joshi S."/>
            <person name="Tatu U.S."/>
        </authorList>
    </citation>
    <scope>NUCLEOTIDE SEQUENCE [LARGE SCALE GENOMIC DNA]</scope>
    <source>
        <strain evidence="23">6684</strain>
    </source>
</reference>
<dbReference type="NCBIfam" id="TIGR00574">
    <property type="entry name" value="dnl1"/>
    <property type="match status" value="1"/>
</dbReference>
<evidence type="ECO:0000256" key="5">
    <source>
        <dbReference type="ARBA" id="ARBA00022073"/>
    </source>
</evidence>
<evidence type="ECO:0000256" key="8">
    <source>
        <dbReference type="ARBA" id="ARBA00022737"/>
    </source>
</evidence>
<evidence type="ECO:0000256" key="18">
    <source>
        <dbReference type="ARBA" id="ARBA00034003"/>
    </source>
</evidence>
<protein>
    <recommendedName>
        <fullName evidence="5">DNA ligase 4</fullName>
        <ecNumber evidence="4">6.5.1.1</ecNumber>
    </recommendedName>
    <alternativeName>
        <fullName evidence="17">DNA ligase IV</fullName>
    </alternativeName>
    <alternativeName>
        <fullName evidence="16">Polydeoxyribonucleotide synthase [ATP] 4</fullName>
    </alternativeName>
</protein>
<evidence type="ECO:0000256" key="7">
    <source>
        <dbReference type="ARBA" id="ARBA00022723"/>
    </source>
</evidence>
<dbReference type="SMART" id="SM00292">
    <property type="entry name" value="BRCT"/>
    <property type="match status" value="1"/>
</dbReference>
<evidence type="ECO:0000256" key="6">
    <source>
        <dbReference type="ARBA" id="ARBA00022598"/>
    </source>
</evidence>
<evidence type="ECO:0000256" key="14">
    <source>
        <dbReference type="ARBA" id="ARBA00023204"/>
    </source>
</evidence>
<keyword evidence="10" id="KW-0227">DNA damage</keyword>
<accession>A0A0L0P1N6</accession>
<evidence type="ECO:0000256" key="4">
    <source>
        <dbReference type="ARBA" id="ARBA00012727"/>
    </source>
</evidence>
<evidence type="ECO:0000256" key="19">
    <source>
        <dbReference type="RuleBase" id="RU004196"/>
    </source>
</evidence>
<sequence>MSVDTLFLDNVKEPKNFNNNAPFDLLVLDLFLKLESTTLENKAPFDTVSAKKTHIIEEFVKTWRTHFGPNILPAVRLIFPNRDGRKYHVKDVALTRLVNKLLKLQPGLGDYQIIKNWKKLYQQKANLANDSERRQLGDLPLIIARIILRRRDQTVPVKSSVTVAEVNDVLDQLAQKTQSKEQLALLEPFVEKLTIPEVRYVFQMILKESMLLFFERAFFLAWHPDAYNLFKVCEDMKKIFWVLSDPEKRLLPTQLCVQPMYMFVPQSSQKLDISYDSLCKRMTVALQTENKDKKLVDLYKQEQIEGHFLIEEKIDGDRMLMHMVNGKFRWHTRRRRDYTLVYGENIHIGSLTKHLTDALDDKVHSIVLDGEMVAWSKDREMILPFGTLRSAAIQEALKQFDVIDVYEGNNSWPLFLIFDILHLNGRDLTGLPLFYRKSLINKVVKEVPHRFEILEWVKAKSPTDIKANMQRIVSERNEGIMVKSLLSKYRVYSRELTWIKVKPEYLENFGENLDLVVIGKIGRVKTSYICGLKDIEAEGCYKLFCMVANGFLNAVYRQIESKLVNFWHDYTVEKPPATLIQFGTKKPDYWINPANLIVLEIKARSIEVTAETPYAAGSTLHNLWCRAVREDKDYDECITLQEYQELKARYSTDIYKNQDVNRNRKRPGENLIIEKYEKVKKLKIAAELDLLTGIHFVIATDYKDPDELKSMSAEALKQLVRLHGGAIELNPKRNELHEKTVMVVGTNLTPRLQRWYKEGFDVILPRWIVESIRHEKLLPIEPSFIVASVNAGFMNLAHQNVDEFGDSYVVTATSSQGLLQHLMSLTVKKRLADDSIERCRRLFLEESDRELDPHWWMLFYGLKFHIVGSRSSITSHKAAAGSLSQRIARFGGECIGDVHQSHYIVVPEKVEKKHEVVAEVARVSRELGARYVEGKKIARVVRESFVVESVKEGVVVDAEDHNYSAD</sequence>
<dbReference type="GO" id="GO:0032807">
    <property type="term" value="C:DNA ligase IV complex"/>
    <property type="evidence" value="ECO:0007669"/>
    <property type="project" value="TreeGrafter"/>
</dbReference>
<dbReference type="InterPro" id="IPR029710">
    <property type="entry name" value="LIG4"/>
</dbReference>
<dbReference type="EC" id="6.5.1.1" evidence="4"/>
<dbReference type="PROSITE" id="PS50172">
    <property type="entry name" value="BRCT"/>
    <property type="match status" value="2"/>
</dbReference>
<evidence type="ECO:0000259" key="20">
    <source>
        <dbReference type="PROSITE" id="PS50160"/>
    </source>
</evidence>
<evidence type="ECO:0000256" key="13">
    <source>
        <dbReference type="ARBA" id="ARBA00023172"/>
    </source>
</evidence>
<comment type="subcellular location">
    <subcellularLocation>
        <location evidence="2">Nucleus</location>
    </subcellularLocation>
</comment>
<evidence type="ECO:0000256" key="9">
    <source>
        <dbReference type="ARBA" id="ARBA00022741"/>
    </source>
</evidence>
<evidence type="ECO:0000256" key="11">
    <source>
        <dbReference type="ARBA" id="ARBA00022840"/>
    </source>
</evidence>
<keyword evidence="8" id="KW-0677">Repeat</keyword>
<dbReference type="CDD" id="cd07903">
    <property type="entry name" value="Adenylation_DNA_ligase_IV"/>
    <property type="match status" value="1"/>
</dbReference>
<dbReference type="Gene3D" id="3.30.470.30">
    <property type="entry name" value="DNA ligase/mRNA capping enzyme"/>
    <property type="match status" value="1"/>
</dbReference>
<dbReference type="InterPro" id="IPR012340">
    <property type="entry name" value="NA-bd_OB-fold"/>
</dbReference>
<feature type="domain" description="BRCT" evidence="21">
    <location>
        <begin position="858"/>
        <end position="963"/>
    </location>
</feature>
<comment type="catalytic activity">
    <reaction evidence="18">
        <text>ATP + (deoxyribonucleotide)n-3'-hydroxyl + 5'-phospho-(deoxyribonucleotide)m = (deoxyribonucleotide)n+m + AMP + diphosphate.</text>
        <dbReference type="EC" id="6.5.1.1"/>
    </reaction>
</comment>
<dbReference type="Pfam" id="PF01068">
    <property type="entry name" value="DNA_ligase_A_M"/>
    <property type="match status" value="1"/>
</dbReference>
<comment type="caution">
    <text evidence="22">The sequence shown here is derived from an EMBL/GenBank/DDBJ whole genome shotgun (WGS) entry which is preliminary data.</text>
</comment>
<dbReference type="GO" id="GO:0071897">
    <property type="term" value="P:DNA biosynthetic process"/>
    <property type="evidence" value="ECO:0007669"/>
    <property type="project" value="InterPro"/>
</dbReference>
<evidence type="ECO:0000256" key="1">
    <source>
        <dbReference type="ARBA" id="ARBA00001946"/>
    </source>
</evidence>
<dbReference type="InterPro" id="IPR036420">
    <property type="entry name" value="BRCT_dom_sf"/>
</dbReference>
<keyword evidence="6" id="KW-0436">Ligase</keyword>
<comment type="similarity">
    <text evidence="3 19">Belongs to the ATP-dependent DNA ligase family.</text>
</comment>
<evidence type="ECO:0000256" key="10">
    <source>
        <dbReference type="ARBA" id="ARBA00022763"/>
    </source>
</evidence>
<dbReference type="SUPFAM" id="SSF50249">
    <property type="entry name" value="Nucleic acid-binding proteins"/>
    <property type="match status" value="1"/>
</dbReference>
<dbReference type="GO" id="GO:0003910">
    <property type="term" value="F:DNA ligase (ATP) activity"/>
    <property type="evidence" value="ECO:0007669"/>
    <property type="project" value="UniProtKB-EC"/>
</dbReference>
<dbReference type="CDD" id="cd07968">
    <property type="entry name" value="OBF_DNA_ligase_IV"/>
    <property type="match status" value="1"/>
</dbReference>
<dbReference type="GO" id="GO:0046872">
    <property type="term" value="F:metal ion binding"/>
    <property type="evidence" value="ECO:0007669"/>
    <property type="project" value="UniProtKB-KW"/>
</dbReference>
<evidence type="ECO:0000256" key="3">
    <source>
        <dbReference type="ARBA" id="ARBA00007572"/>
    </source>
</evidence>
<dbReference type="GO" id="GO:0003677">
    <property type="term" value="F:DNA binding"/>
    <property type="evidence" value="ECO:0007669"/>
    <property type="project" value="InterPro"/>
</dbReference>
<evidence type="ECO:0000259" key="21">
    <source>
        <dbReference type="PROSITE" id="PS50172"/>
    </source>
</evidence>
<keyword evidence="15" id="KW-0539">Nucleus</keyword>
<dbReference type="PANTHER" id="PTHR45997">
    <property type="entry name" value="DNA LIGASE 4"/>
    <property type="match status" value="1"/>
</dbReference>
<gene>
    <name evidence="22" type="ORF">QG37_02858</name>
</gene>
<feature type="domain" description="ATP-dependent DNA ligase family profile" evidence="20">
    <location>
        <begin position="406"/>
        <end position="534"/>
    </location>
</feature>
<dbReference type="Proteomes" id="UP000037122">
    <property type="component" value="Unassembled WGS sequence"/>
</dbReference>
<feature type="domain" description="BRCT" evidence="21">
    <location>
        <begin position="686"/>
        <end position="785"/>
    </location>
</feature>
<dbReference type="Gene3D" id="1.10.3260.10">
    <property type="entry name" value="DNA ligase, ATP-dependent, N-terminal domain"/>
    <property type="match status" value="1"/>
</dbReference>